<comment type="subcellular location">
    <subcellularLocation>
        <location evidence="1">Cell outer membrane</location>
    </subcellularLocation>
</comment>
<evidence type="ECO:0000256" key="6">
    <source>
        <dbReference type="ARBA" id="ARBA00023136"/>
    </source>
</evidence>
<evidence type="ECO:0000256" key="2">
    <source>
        <dbReference type="ARBA" id="ARBA00007613"/>
    </source>
</evidence>
<dbReference type="eggNOG" id="COG1538">
    <property type="taxonomic scope" value="Bacteria"/>
</dbReference>
<accession>E4TQF1</accession>
<dbReference type="PANTHER" id="PTHR30026:SF20">
    <property type="entry name" value="OUTER MEMBRANE PROTEIN TOLC"/>
    <property type="match status" value="1"/>
</dbReference>
<keyword evidence="8" id="KW-0175">Coiled coil</keyword>
<dbReference type="Pfam" id="PF02321">
    <property type="entry name" value="OEP"/>
    <property type="match status" value="1"/>
</dbReference>
<sequence length="445" mass="50650">MKLVNIHKLLLLMLFLLLKMEIASGQVWTLKQCIDTALVHNNNLESGRNSIAIGKEREKEAKAHLLPKVTANADYKYFTDLPYQLMPLSTFNPAASEGQFNEIQFGVPHNINANLQIALPLYSADINGAIRNTKLALELSELKYQKSEEEVYYEISNLYYNAKIISHQLNFVKANLKNAEKLLENLQSLKDEKLATGTDVSKIELQVSQLKNQEQNLSYKYGQINNALKFTMGVSLDLNMEIETDIRFEESLQEESGIILDYQIAKTQEQLIQSEISTLNQSRFIPNVNLVGSYGTTGFGYDQSPNEFLKFFPMSFVGLQLSYPIFNKGVTKRKLKQKQFELENNALQQELISEANAMKIENAEMQKDMTKKSLLTTEEQIALAQKIYNESLLQKNEGLVNLTEVLLAENALREAQQANLTAIIDYLKADLELKKLRGNIRNINY</sequence>
<keyword evidence="3" id="KW-0813">Transport</keyword>
<dbReference type="InterPro" id="IPR003423">
    <property type="entry name" value="OMP_efflux"/>
</dbReference>
<protein>
    <submittedName>
        <fullName evidence="9">Outer membrane efflux protein</fullName>
    </submittedName>
</protein>
<evidence type="ECO:0000313" key="9">
    <source>
        <dbReference type="EMBL" id="ADR22674.1"/>
    </source>
</evidence>
<evidence type="ECO:0000256" key="5">
    <source>
        <dbReference type="ARBA" id="ARBA00022692"/>
    </source>
</evidence>
<dbReference type="PANTHER" id="PTHR30026">
    <property type="entry name" value="OUTER MEMBRANE PROTEIN TOLC"/>
    <property type="match status" value="1"/>
</dbReference>
<dbReference type="Gene3D" id="1.20.1600.10">
    <property type="entry name" value="Outer membrane efflux proteins (OEP)"/>
    <property type="match status" value="1"/>
</dbReference>
<evidence type="ECO:0000256" key="1">
    <source>
        <dbReference type="ARBA" id="ARBA00004442"/>
    </source>
</evidence>
<dbReference type="HOGENOM" id="CLU_012817_10_0_10"/>
<dbReference type="KEGG" id="mtt:Ftrac_2696"/>
<organism evidence="9 10">
    <name type="scientific">Marivirga tractuosa (strain ATCC 23168 / DSM 4126 / NBRC 15989 / NCIMB 1408 / VKM B-1430 / H-43)</name>
    <name type="common">Microscilla tractuosa</name>
    <name type="synonym">Flexibacter tractuosus</name>
    <dbReference type="NCBI Taxonomy" id="643867"/>
    <lineage>
        <taxon>Bacteria</taxon>
        <taxon>Pseudomonadati</taxon>
        <taxon>Bacteroidota</taxon>
        <taxon>Cytophagia</taxon>
        <taxon>Cytophagales</taxon>
        <taxon>Marivirgaceae</taxon>
        <taxon>Marivirga</taxon>
    </lineage>
</organism>
<dbReference type="GO" id="GO:0015288">
    <property type="term" value="F:porin activity"/>
    <property type="evidence" value="ECO:0007669"/>
    <property type="project" value="TreeGrafter"/>
</dbReference>
<feature type="coiled-coil region" evidence="8">
    <location>
        <begin position="130"/>
        <end position="196"/>
    </location>
</feature>
<comment type="similarity">
    <text evidence="2">Belongs to the outer membrane factor (OMF) (TC 1.B.17) family.</text>
</comment>
<dbReference type="EMBL" id="CP002349">
    <property type="protein sequence ID" value="ADR22674.1"/>
    <property type="molecule type" value="Genomic_DNA"/>
</dbReference>
<dbReference type="GO" id="GO:0015562">
    <property type="term" value="F:efflux transmembrane transporter activity"/>
    <property type="evidence" value="ECO:0007669"/>
    <property type="project" value="InterPro"/>
</dbReference>
<dbReference type="RefSeq" id="WP_013454817.1">
    <property type="nucleotide sequence ID" value="NC_014759.1"/>
</dbReference>
<feature type="coiled-coil region" evidence="8">
    <location>
        <begin position="348"/>
        <end position="380"/>
    </location>
</feature>
<reference evidence="9 10" key="1">
    <citation type="journal article" date="2011" name="Stand. Genomic Sci.">
        <title>Complete genome sequence of Marivirga tractuosa type strain (H-43).</title>
        <authorList>
            <person name="Pagani I."/>
            <person name="Chertkov O."/>
            <person name="Lapidus A."/>
            <person name="Lucas S."/>
            <person name="Del Rio T.G."/>
            <person name="Tice H."/>
            <person name="Copeland A."/>
            <person name="Cheng J.F."/>
            <person name="Nolan M."/>
            <person name="Saunders E."/>
            <person name="Pitluck S."/>
            <person name="Held B."/>
            <person name="Goodwin L."/>
            <person name="Liolios K."/>
            <person name="Ovchinikova G."/>
            <person name="Ivanova N."/>
            <person name="Mavromatis K."/>
            <person name="Pati A."/>
            <person name="Chen A."/>
            <person name="Palaniappan K."/>
            <person name="Land M."/>
            <person name="Hauser L."/>
            <person name="Jeffries C.D."/>
            <person name="Detter J.C."/>
            <person name="Han C."/>
            <person name="Tapia R."/>
            <person name="Ngatchou-Djao O.D."/>
            <person name="Rohde M."/>
            <person name="Goker M."/>
            <person name="Spring S."/>
            <person name="Sikorski J."/>
            <person name="Woyke T."/>
            <person name="Bristow J."/>
            <person name="Eisen J.A."/>
            <person name="Markowitz V."/>
            <person name="Hugenholtz P."/>
            <person name="Klenk H.P."/>
            <person name="Kyrpides N.C."/>
        </authorList>
    </citation>
    <scope>NUCLEOTIDE SEQUENCE [LARGE SCALE GENOMIC DNA]</scope>
    <source>
        <strain evidence="10">ATCC 23168 / DSM 4126 / NBRC 15989 / NCIMB 1408 / VKM B-1430 / H-43</strain>
    </source>
</reference>
<dbReference type="SUPFAM" id="SSF56954">
    <property type="entry name" value="Outer membrane efflux proteins (OEP)"/>
    <property type="match status" value="1"/>
</dbReference>
<keyword evidence="6" id="KW-0472">Membrane</keyword>
<keyword evidence="4" id="KW-1134">Transmembrane beta strand</keyword>
<keyword evidence="7" id="KW-0998">Cell outer membrane</keyword>
<keyword evidence="5" id="KW-0812">Transmembrane</keyword>
<evidence type="ECO:0000313" key="10">
    <source>
        <dbReference type="Proteomes" id="UP000008720"/>
    </source>
</evidence>
<evidence type="ECO:0000256" key="3">
    <source>
        <dbReference type="ARBA" id="ARBA00022448"/>
    </source>
</evidence>
<dbReference type="GO" id="GO:0009279">
    <property type="term" value="C:cell outer membrane"/>
    <property type="evidence" value="ECO:0007669"/>
    <property type="project" value="UniProtKB-SubCell"/>
</dbReference>
<dbReference type="STRING" id="643867.Ftrac_2696"/>
<dbReference type="InterPro" id="IPR051906">
    <property type="entry name" value="TolC-like"/>
</dbReference>
<evidence type="ECO:0000256" key="4">
    <source>
        <dbReference type="ARBA" id="ARBA00022452"/>
    </source>
</evidence>
<name>E4TQF1_MARTH</name>
<dbReference type="Proteomes" id="UP000008720">
    <property type="component" value="Chromosome"/>
</dbReference>
<dbReference type="GO" id="GO:1990281">
    <property type="term" value="C:efflux pump complex"/>
    <property type="evidence" value="ECO:0007669"/>
    <property type="project" value="TreeGrafter"/>
</dbReference>
<evidence type="ECO:0000256" key="7">
    <source>
        <dbReference type="ARBA" id="ARBA00023237"/>
    </source>
</evidence>
<dbReference type="OrthoDB" id="1674454at2"/>
<keyword evidence="10" id="KW-1185">Reference proteome</keyword>
<gene>
    <name evidence="9" type="ordered locus">Ftrac_2696</name>
</gene>
<evidence type="ECO:0000256" key="8">
    <source>
        <dbReference type="SAM" id="Coils"/>
    </source>
</evidence>
<dbReference type="AlphaFoldDB" id="E4TQF1"/>
<proteinExistence type="inferred from homology"/>